<evidence type="ECO:0000256" key="1">
    <source>
        <dbReference type="SAM" id="MobiDB-lite"/>
    </source>
</evidence>
<protein>
    <recommendedName>
        <fullName evidence="2">J domain-containing protein</fullName>
    </recommendedName>
</protein>
<feature type="compositionally biased region" description="Polar residues" evidence="1">
    <location>
        <begin position="46"/>
        <end position="58"/>
    </location>
</feature>
<evidence type="ECO:0000259" key="2">
    <source>
        <dbReference type="PROSITE" id="PS50076"/>
    </source>
</evidence>
<evidence type="ECO:0000313" key="3">
    <source>
        <dbReference type="EMBL" id="SNQ51874.1"/>
    </source>
</evidence>
<dbReference type="Pfam" id="PF00226">
    <property type="entry name" value="DnaJ"/>
    <property type="match status" value="1"/>
</dbReference>
<dbReference type="Gene3D" id="1.10.287.110">
    <property type="entry name" value="DnaJ domain"/>
    <property type="match status" value="1"/>
</dbReference>
<dbReference type="InterPro" id="IPR036869">
    <property type="entry name" value="J_dom_sf"/>
</dbReference>
<evidence type="ECO:0000313" key="4">
    <source>
        <dbReference type="Proteomes" id="UP000234331"/>
    </source>
</evidence>
<sequence length="64" mass="7055">MTTDQDFYLVLGVDPSASASQITRAYRTLIRRHHPDTRMPVRKTGQPISVRQADSSAVSGGPTR</sequence>
<keyword evidence="4" id="KW-1185">Reference proteome</keyword>
<accession>A0A2I2L1T0</accession>
<feature type="domain" description="J" evidence="2">
    <location>
        <begin position="6"/>
        <end position="64"/>
    </location>
</feature>
<organism evidence="3 4">
    <name type="scientific">Frankia canadensis</name>
    <dbReference type="NCBI Taxonomy" id="1836972"/>
    <lineage>
        <taxon>Bacteria</taxon>
        <taxon>Bacillati</taxon>
        <taxon>Actinomycetota</taxon>
        <taxon>Actinomycetes</taxon>
        <taxon>Frankiales</taxon>
        <taxon>Frankiaceae</taxon>
        <taxon>Frankia</taxon>
    </lineage>
</organism>
<dbReference type="InterPro" id="IPR001623">
    <property type="entry name" value="DnaJ_domain"/>
</dbReference>
<feature type="region of interest" description="Disordered" evidence="1">
    <location>
        <begin position="34"/>
        <end position="64"/>
    </location>
</feature>
<dbReference type="Proteomes" id="UP000234331">
    <property type="component" value="Unassembled WGS sequence"/>
</dbReference>
<reference evidence="3 4" key="1">
    <citation type="submission" date="2017-06" db="EMBL/GenBank/DDBJ databases">
        <authorList>
            <person name="Kim H.J."/>
            <person name="Triplett B.A."/>
        </authorList>
    </citation>
    <scope>NUCLEOTIDE SEQUENCE [LARGE SCALE GENOMIC DNA]</scope>
    <source>
        <strain evidence="3">FRACA_ARgP5</strain>
    </source>
</reference>
<dbReference type="PRINTS" id="PR00625">
    <property type="entry name" value="JDOMAIN"/>
</dbReference>
<dbReference type="OrthoDB" id="5242140at2"/>
<name>A0A2I2L1T0_9ACTN</name>
<dbReference type="CDD" id="cd06257">
    <property type="entry name" value="DnaJ"/>
    <property type="match status" value="1"/>
</dbReference>
<dbReference type="PROSITE" id="PS50076">
    <property type="entry name" value="DNAJ_2"/>
    <property type="match status" value="1"/>
</dbReference>
<gene>
    <name evidence="3" type="ORF">FRACA_840012</name>
</gene>
<dbReference type="AlphaFoldDB" id="A0A2I2L1T0"/>
<proteinExistence type="predicted"/>
<dbReference type="SUPFAM" id="SSF46565">
    <property type="entry name" value="Chaperone J-domain"/>
    <property type="match status" value="1"/>
</dbReference>
<dbReference type="EMBL" id="FZMO01000552">
    <property type="protein sequence ID" value="SNQ51874.1"/>
    <property type="molecule type" value="Genomic_DNA"/>
</dbReference>